<accession>A0A086L828</accession>
<sequence length="216" mass="23916">MSDDNASLTGFRHPSVYEFSFSVESANCFCVHTPFLSGAATVFSTRKALLFGVWNRRNIGNNKKPDATNSAMANLLPNLNLTGASPEREDFLGYMSQLVAMEDLPTDSEGVSTETSASLPPPRCSHTASLWRSEGKSKIVVFGGHGGYRYTRKALNDVWILDLTDLAWTEVRYTGNAPAPRYARVEERSVSRCSDFFQFEVICIRLSRHTCRGTAA</sequence>
<dbReference type="SUPFAM" id="SSF117281">
    <property type="entry name" value="Kelch motif"/>
    <property type="match status" value="1"/>
</dbReference>
<dbReference type="PANTHER" id="PTHR46093">
    <property type="entry name" value="ACYL-COA-BINDING DOMAIN-CONTAINING PROTEIN 5"/>
    <property type="match status" value="1"/>
</dbReference>
<evidence type="ECO:0000256" key="2">
    <source>
        <dbReference type="ARBA" id="ARBA00022737"/>
    </source>
</evidence>
<dbReference type="InterPro" id="IPR015915">
    <property type="entry name" value="Kelch-typ_b-propeller"/>
</dbReference>
<dbReference type="Pfam" id="PF24681">
    <property type="entry name" value="Kelch_KLHDC2_KLHL20_DRC7"/>
    <property type="match status" value="1"/>
</dbReference>
<evidence type="ECO:0000313" key="4">
    <source>
        <dbReference type="Proteomes" id="UP000028838"/>
    </source>
</evidence>
<dbReference type="PANTHER" id="PTHR46093:SF3">
    <property type="entry name" value="ACYL-COA-BINDING DOMAIN-CONTAINING PROTEIN 4"/>
    <property type="match status" value="1"/>
</dbReference>
<dbReference type="OrthoDB" id="428160at2759"/>
<dbReference type="VEuPathDB" id="ToxoDB:TGFOU_404150"/>
<reference evidence="3 4" key="1">
    <citation type="submission" date="2014-07" db="EMBL/GenBank/DDBJ databases">
        <authorList>
            <person name="Sibley D."/>
            <person name="Venepally P."/>
            <person name="Karamycheva S."/>
            <person name="Hadjithomas M."/>
            <person name="Khan A."/>
            <person name="Brunk B."/>
            <person name="Roos D."/>
            <person name="Caler E."/>
            <person name="Lorenzi H."/>
        </authorList>
    </citation>
    <scope>NUCLEOTIDE SEQUENCE [LARGE SCALE GENOMIC DNA]</scope>
    <source>
        <strain evidence="3 4">FOU</strain>
    </source>
</reference>
<dbReference type="Gene3D" id="2.120.10.80">
    <property type="entry name" value="Kelch-type beta propeller"/>
    <property type="match status" value="1"/>
</dbReference>
<name>A0A086L828_TOXGO</name>
<protein>
    <submittedName>
        <fullName evidence="3">Kelch repeat protein</fullName>
    </submittedName>
</protein>
<dbReference type="Proteomes" id="UP000028838">
    <property type="component" value="Unassembled WGS sequence"/>
</dbReference>
<evidence type="ECO:0000313" key="3">
    <source>
        <dbReference type="EMBL" id="KFG52796.1"/>
    </source>
</evidence>
<organism evidence="3 4">
    <name type="scientific">Toxoplasma gondii FOU</name>
    <dbReference type="NCBI Taxonomy" id="943167"/>
    <lineage>
        <taxon>Eukaryota</taxon>
        <taxon>Sar</taxon>
        <taxon>Alveolata</taxon>
        <taxon>Apicomplexa</taxon>
        <taxon>Conoidasida</taxon>
        <taxon>Coccidia</taxon>
        <taxon>Eucoccidiorida</taxon>
        <taxon>Eimeriorina</taxon>
        <taxon>Sarcocystidae</taxon>
        <taxon>Toxoplasma</taxon>
    </lineage>
</organism>
<proteinExistence type="predicted"/>
<gene>
    <name evidence="3" type="ORF">TGFOU_404150</name>
</gene>
<keyword evidence="1" id="KW-0880">Kelch repeat</keyword>
<dbReference type="EMBL" id="AEYH02001069">
    <property type="protein sequence ID" value="KFG52796.1"/>
    <property type="molecule type" value="Genomic_DNA"/>
</dbReference>
<dbReference type="AlphaFoldDB" id="A0A086L828"/>
<keyword evidence="2" id="KW-0677">Repeat</keyword>
<evidence type="ECO:0000256" key="1">
    <source>
        <dbReference type="ARBA" id="ARBA00022441"/>
    </source>
</evidence>
<comment type="caution">
    <text evidence="3">The sequence shown here is derived from an EMBL/GenBank/DDBJ whole genome shotgun (WGS) entry which is preliminary data.</text>
</comment>